<keyword evidence="1 2" id="KW-0597">Phosphoprotein</keyword>
<dbReference type="PROSITE" id="PS50110">
    <property type="entry name" value="RESPONSE_REGULATORY"/>
    <property type="match status" value="1"/>
</dbReference>
<dbReference type="InterPro" id="IPR011006">
    <property type="entry name" value="CheY-like_superfamily"/>
</dbReference>
<feature type="domain" description="Response regulatory" evidence="3">
    <location>
        <begin position="33"/>
        <end position="144"/>
    </location>
</feature>
<dbReference type="EMBL" id="JACLAW010000008">
    <property type="protein sequence ID" value="MBC2666208.1"/>
    <property type="molecule type" value="Genomic_DNA"/>
</dbReference>
<dbReference type="InterPro" id="IPR050595">
    <property type="entry name" value="Bact_response_regulator"/>
</dbReference>
<keyword evidence="5" id="KW-1185">Reference proteome</keyword>
<evidence type="ECO:0000256" key="2">
    <source>
        <dbReference type="PROSITE-ProRule" id="PRU00169"/>
    </source>
</evidence>
<accession>A0A7X1KMB7</accession>
<name>A0A7X1KMB7_9SPHN</name>
<dbReference type="RefSeq" id="WP_185664505.1">
    <property type="nucleotide sequence ID" value="NZ_JACLAW010000008.1"/>
</dbReference>
<evidence type="ECO:0000313" key="5">
    <source>
        <dbReference type="Proteomes" id="UP000566813"/>
    </source>
</evidence>
<dbReference type="PANTHER" id="PTHR44591:SF3">
    <property type="entry name" value="RESPONSE REGULATORY DOMAIN-CONTAINING PROTEIN"/>
    <property type="match status" value="1"/>
</dbReference>
<evidence type="ECO:0000259" key="3">
    <source>
        <dbReference type="PROSITE" id="PS50110"/>
    </source>
</evidence>
<organism evidence="4 5">
    <name type="scientific">Novosphingobium flavum</name>
    <dbReference type="NCBI Taxonomy" id="1778672"/>
    <lineage>
        <taxon>Bacteria</taxon>
        <taxon>Pseudomonadati</taxon>
        <taxon>Pseudomonadota</taxon>
        <taxon>Alphaproteobacteria</taxon>
        <taxon>Sphingomonadales</taxon>
        <taxon>Sphingomonadaceae</taxon>
        <taxon>Novosphingobium</taxon>
    </lineage>
</organism>
<feature type="modified residue" description="4-aspartylphosphate" evidence="2">
    <location>
        <position position="83"/>
    </location>
</feature>
<dbReference type="Proteomes" id="UP000566813">
    <property type="component" value="Unassembled WGS sequence"/>
</dbReference>
<protein>
    <submittedName>
        <fullName evidence="4">Response regulator</fullName>
    </submittedName>
</protein>
<dbReference type="AlphaFoldDB" id="A0A7X1KMB7"/>
<reference evidence="4 5" key="1">
    <citation type="submission" date="2020-08" db="EMBL/GenBank/DDBJ databases">
        <title>The genome sequence of type strain Novosphingobium flavum NBRC 111647.</title>
        <authorList>
            <person name="Liu Y."/>
        </authorList>
    </citation>
    <scope>NUCLEOTIDE SEQUENCE [LARGE SCALE GENOMIC DNA]</scope>
    <source>
        <strain evidence="4 5">NBRC 111647</strain>
    </source>
</reference>
<dbReference type="InterPro" id="IPR001789">
    <property type="entry name" value="Sig_transdc_resp-reg_receiver"/>
</dbReference>
<dbReference type="SUPFAM" id="SSF52172">
    <property type="entry name" value="CheY-like"/>
    <property type="match status" value="1"/>
</dbReference>
<dbReference type="PANTHER" id="PTHR44591">
    <property type="entry name" value="STRESS RESPONSE REGULATOR PROTEIN 1"/>
    <property type="match status" value="1"/>
</dbReference>
<comment type="caution">
    <text evidence="4">The sequence shown here is derived from an EMBL/GenBank/DDBJ whole genome shotgun (WGS) entry which is preliminary data.</text>
</comment>
<gene>
    <name evidence="4" type="ORF">H7F51_11835</name>
</gene>
<sequence length="157" mass="17049">MIDADSMDGACRLEDRMTLAEQGHQDQSRRRPVVLLVEDEIMIRMADAESLREAGISVIEAGNGAEGLAVLESAAVLDALITDINMPGELDGLQLAALCRDLRPGLPILLASARLPEAGDPRADRMLAKPYAFSELLSAVKEMMGNAWQTMKDRRTS</sequence>
<dbReference type="GO" id="GO:0000160">
    <property type="term" value="P:phosphorelay signal transduction system"/>
    <property type="evidence" value="ECO:0007669"/>
    <property type="project" value="InterPro"/>
</dbReference>
<dbReference type="Pfam" id="PF00072">
    <property type="entry name" value="Response_reg"/>
    <property type="match status" value="1"/>
</dbReference>
<proteinExistence type="predicted"/>
<evidence type="ECO:0000256" key="1">
    <source>
        <dbReference type="ARBA" id="ARBA00022553"/>
    </source>
</evidence>
<dbReference type="SMART" id="SM00448">
    <property type="entry name" value="REC"/>
    <property type="match status" value="1"/>
</dbReference>
<evidence type="ECO:0000313" key="4">
    <source>
        <dbReference type="EMBL" id="MBC2666208.1"/>
    </source>
</evidence>
<dbReference type="Gene3D" id="3.40.50.2300">
    <property type="match status" value="1"/>
</dbReference>